<feature type="domain" description="Peptidase S54 rhomboid" evidence="6">
    <location>
        <begin position="40"/>
        <end position="181"/>
    </location>
</feature>
<comment type="subcellular location">
    <subcellularLocation>
        <location evidence="1">Membrane</location>
        <topology evidence="1">Multi-pass membrane protein</topology>
    </subcellularLocation>
</comment>
<dbReference type="Pfam" id="PF01694">
    <property type="entry name" value="Rhomboid"/>
    <property type="match status" value="1"/>
</dbReference>
<feature type="transmembrane region" description="Helical" evidence="5">
    <location>
        <begin position="105"/>
        <end position="125"/>
    </location>
</feature>
<evidence type="ECO:0000256" key="5">
    <source>
        <dbReference type="SAM" id="Phobius"/>
    </source>
</evidence>
<keyword evidence="8" id="KW-1185">Reference proteome</keyword>
<evidence type="ECO:0000313" key="7">
    <source>
        <dbReference type="EMBL" id="MFC7141422.1"/>
    </source>
</evidence>
<feature type="transmembrane region" description="Helical" evidence="5">
    <location>
        <begin position="49"/>
        <end position="72"/>
    </location>
</feature>
<dbReference type="GO" id="GO:0016020">
    <property type="term" value="C:membrane"/>
    <property type="evidence" value="ECO:0007669"/>
    <property type="project" value="UniProtKB-SubCell"/>
</dbReference>
<keyword evidence="4 5" id="KW-0472">Membrane</keyword>
<evidence type="ECO:0000256" key="2">
    <source>
        <dbReference type="ARBA" id="ARBA00022692"/>
    </source>
</evidence>
<dbReference type="RefSeq" id="WP_274322507.1">
    <property type="nucleotide sequence ID" value="NZ_CP118158.1"/>
</dbReference>
<evidence type="ECO:0000256" key="4">
    <source>
        <dbReference type="ARBA" id="ARBA00023136"/>
    </source>
</evidence>
<keyword evidence="2 5" id="KW-0812">Transmembrane</keyword>
<dbReference type="InterPro" id="IPR022764">
    <property type="entry name" value="Peptidase_S54_rhomboid_dom"/>
</dbReference>
<dbReference type="GO" id="GO:0006508">
    <property type="term" value="P:proteolysis"/>
    <property type="evidence" value="ECO:0007669"/>
    <property type="project" value="UniProtKB-KW"/>
</dbReference>
<comment type="caution">
    <text evidence="7">The sequence shown here is derived from an EMBL/GenBank/DDBJ whole genome shotgun (WGS) entry which is preliminary data.</text>
</comment>
<dbReference type="EC" id="3.4.21.-" evidence="7"/>
<dbReference type="PANTHER" id="PTHR43066:SF11">
    <property type="entry name" value="PEPTIDASE S54 RHOMBOID DOMAIN-CONTAINING PROTEIN"/>
    <property type="match status" value="1"/>
</dbReference>
<dbReference type="InterPro" id="IPR035952">
    <property type="entry name" value="Rhomboid-like_sf"/>
</dbReference>
<dbReference type="Gene3D" id="1.20.1540.10">
    <property type="entry name" value="Rhomboid-like"/>
    <property type="match status" value="1"/>
</dbReference>
<gene>
    <name evidence="7" type="ORF">ACFQMA_16480</name>
</gene>
<keyword evidence="7" id="KW-0645">Protease</keyword>
<feature type="transmembrane region" description="Helical" evidence="5">
    <location>
        <begin position="167"/>
        <end position="184"/>
    </location>
</feature>
<keyword evidence="3 5" id="KW-1133">Transmembrane helix</keyword>
<reference evidence="7 8" key="1">
    <citation type="journal article" date="2019" name="Int. J. Syst. Evol. Microbiol.">
        <title>The Global Catalogue of Microorganisms (GCM) 10K type strain sequencing project: providing services to taxonomists for standard genome sequencing and annotation.</title>
        <authorList>
            <consortium name="The Broad Institute Genomics Platform"/>
            <consortium name="The Broad Institute Genome Sequencing Center for Infectious Disease"/>
            <person name="Wu L."/>
            <person name="Ma J."/>
        </authorList>
    </citation>
    <scope>NUCLEOTIDE SEQUENCE [LARGE SCALE GENOMIC DNA]</scope>
    <source>
        <strain evidence="7 8">XZYJT29</strain>
    </source>
</reference>
<feature type="transmembrane region" description="Helical" evidence="5">
    <location>
        <begin position="145"/>
        <end position="161"/>
    </location>
</feature>
<feature type="transmembrane region" description="Helical" evidence="5">
    <location>
        <begin position="79"/>
        <end position="99"/>
    </location>
</feature>
<sequence>MSRSPTLTLVGVIVVVFLVQRAVAFLQIPLAFALSAPVGRQPWTIVTSVYAHVGVGHLVANVVVLLVVGLYLEQQTSRLRFHAFFLATGALAGLTQVWVSDLVGPGVAVLGASGGIAGLVGYLLAGNRMSDTVLDRTPLSPRAQLVIFVVVAGAITVVTGGRGVALVAHFTGLLIGLLAGRAHLLRPSR</sequence>
<evidence type="ECO:0000313" key="8">
    <source>
        <dbReference type="Proteomes" id="UP001596432"/>
    </source>
</evidence>
<dbReference type="AlphaFoldDB" id="A0ABD5Y7D8"/>
<dbReference type="PANTHER" id="PTHR43066">
    <property type="entry name" value="RHOMBOID-RELATED PROTEIN"/>
    <property type="match status" value="1"/>
</dbReference>
<dbReference type="SUPFAM" id="SSF144091">
    <property type="entry name" value="Rhomboid-like"/>
    <property type="match status" value="1"/>
</dbReference>
<protein>
    <submittedName>
        <fullName evidence="7">Rhomboid family intramembrane serine protease</fullName>
        <ecNumber evidence="7">3.4.21.-</ecNumber>
    </submittedName>
</protein>
<evidence type="ECO:0000256" key="1">
    <source>
        <dbReference type="ARBA" id="ARBA00004141"/>
    </source>
</evidence>
<evidence type="ECO:0000256" key="3">
    <source>
        <dbReference type="ARBA" id="ARBA00022989"/>
    </source>
</evidence>
<dbReference type="EMBL" id="JBHTAS010000001">
    <property type="protein sequence ID" value="MFC7141422.1"/>
    <property type="molecule type" value="Genomic_DNA"/>
</dbReference>
<dbReference type="GO" id="GO:0008233">
    <property type="term" value="F:peptidase activity"/>
    <property type="evidence" value="ECO:0007669"/>
    <property type="project" value="UniProtKB-KW"/>
</dbReference>
<proteinExistence type="predicted"/>
<evidence type="ECO:0000259" key="6">
    <source>
        <dbReference type="Pfam" id="PF01694"/>
    </source>
</evidence>
<name>A0ABD5Y7D8_9EURY</name>
<dbReference type="GeneID" id="78821735"/>
<dbReference type="Proteomes" id="UP001596432">
    <property type="component" value="Unassembled WGS sequence"/>
</dbReference>
<keyword evidence="7" id="KW-0378">Hydrolase</keyword>
<organism evidence="7 8">
    <name type="scientific">Halosimplex aquaticum</name>
    <dbReference type="NCBI Taxonomy" id="3026162"/>
    <lineage>
        <taxon>Archaea</taxon>
        <taxon>Methanobacteriati</taxon>
        <taxon>Methanobacteriota</taxon>
        <taxon>Stenosarchaea group</taxon>
        <taxon>Halobacteria</taxon>
        <taxon>Halobacteriales</taxon>
        <taxon>Haloarculaceae</taxon>
        <taxon>Halosimplex</taxon>
    </lineage>
</organism>
<accession>A0ABD5Y7D8</accession>